<organism evidence="1 2">
    <name type="scientific">Microbacterium kribbense</name>
    <dbReference type="NCBI Taxonomy" id="433645"/>
    <lineage>
        <taxon>Bacteria</taxon>
        <taxon>Bacillati</taxon>
        <taxon>Actinomycetota</taxon>
        <taxon>Actinomycetes</taxon>
        <taxon>Micrococcales</taxon>
        <taxon>Microbacteriaceae</taxon>
        <taxon>Microbacterium</taxon>
    </lineage>
</organism>
<protein>
    <recommendedName>
        <fullName evidence="3">DUF4192 domain-containing protein</fullName>
    </recommendedName>
</protein>
<gene>
    <name evidence="1" type="ORF">GCM10022240_13090</name>
</gene>
<dbReference type="Proteomes" id="UP001500540">
    <property type="component" value="Unassembled WGS sequence"/>
</dbReference>
<accession>A0ABP7GIL4</accession>
<proteinExistence type="predicted"/>
<evidence type="ECO:0000313" key="2">
    <source>
        <dbReference type="Proteomes" id="UP001500540"/>
    </source>
</evidence>
<reference evidence="2" key="1">
    <citation type="journal article" date="2019" name="Int. J. Syst. Evol. Microbiol.">
        <title>The Global Catalogue of Microorganisms (GCM) 10K type strain sequencing project: providing services to taxonomists for standard genome sequencing and annotation.</title>
        <authorList>
            <consortium name="The Broad Institute Genomics Platform"/>
            <consortium name="The Broad Institute Genome Sequencing Center for Infectious Disease"/>
            <person name="Wu L."/>
            <person name="Ma J."/>
        </authorList>
    </citation>
    <scope>NUCLEOTIDE SEQUENCE [LARGE SCALE GENOMIC DNA]</scope>
    <source>
        <strain evidence="2">JCM 16950</strain>
    </source>
</reference>
<dbReference type="Pfam" id="PF13830">
    <property type="entry name" value="DUF4192"/>
    <property type="match status" value="2"/>
</dbReference>
<keyword evidence="2" id="KW-1185">Reference proteome</keyword>
<sequence length="395" mass="42414">MTESPTILTSATGADFLAALPTLLGCTVRESVVVVPFHGTRTMGAMRMNLPPAAADPHDGDALGAVAVGAMSRVDDCDAVLLVVCTDETFPVAFPRWQGLIQRLDDAFDAAGFRVKDALCASADGWASWHEKAPPLEGHPLSEVDASPLAAQAERFRGGTPLPAHTDAAALPPREPELATALTAALEDLLVDAAEPDAFGRYEPVDLDDAVTFVEELLEFEPDDVPVRALARLAAFSVLRARRDEIVLQMAFGRAIGQRARREADELHEAQRVTGQSMDEVVAARYGTGRGAAASVSGGLFTGTSRRRPHVERMRRARRVLGRVIVNLPEHLQPDLRCMLAWLEWGLGSGTAAGAHVDAALRIRPDHSLAGLLHTLFSGGRLPEWVYVHRATDVA</sequence>
<evidence type="ECO:0000313" key="1">
    <source>
        <dbReference type="EMBL" id="GAA3761877.1"/>
    </source>
</evidence>
<dbReference type="InterPro" id="IPR025447">
    <property type="entry name" value="DUF4192"/>
</dbReference>
<dbReference type="RefSeq" id="WP_344781778.1">
    <property type="nucleotide sequence ID" value="NZ_BAABAF010000004.1"/>
</dbReference>
<comment type="caution">
    <text evidence="1">The sequence shown here is derived from an EMBL/GenBank/DDBJ whole genome shotgun (WGS) entry which is preliminary data.</text>
</comment>
<name>A0ABP7GIL4_9MICO</name>
<evidence type="ECO:0008006" key="3">
    <source>
        <dbReference type="Google" id="ProtNLM"/>
    </source>
</evidence>
<dbReference type="EMBL" id="BAABAF010000004">
    <property type="protein sequence ID" value="GAA3761877.1"/>
    <property type="molecule type" value="Genomic_DNA"/>
</dbReference>